<evidence type="ECO:0000313" key="1">
    <source>
        <dbReference type="EMBL" id="QRF65518.1"/>
    </source>
</evidence>
<gene>
    <name evidence="1" type="ORF">GQA70_03805</name>
</gene>
<dbReference type="EMBL" id="CP047166">
    <property type="protein sequence ID" value="QRF65518.1"/>
    <property type="molecule type" value="Genomic_DNA"/>
</dbReference>
<keyword evidence="2" id="KW-1185">Reference proteome</keyword>
<sequence length="103" mass="11532">MSRRDPRKALTLAIPEAMRRALVRTTAAHLPLAYLLRQSLRRALDAGQGWDKTVQPGGTRAILLQLSPEEQARLDMWLIARNVPADVAILSLVQRQLQDEGLL</sequence>
<evidence type="ECO:0000313" key="2">
    <source>
        <dbReference type="Proteomes" id="UP000596387"/>
    </source>
</evidence>
<organism evidence="1 2">
    <name type="scientific">Ponticoccus alexandrii</name>
    <dbReference type="NCBI Taxonomy" id="1943633"/>
    <lineage>
        <taxon>Bacteria</taxon>
        <taxon>Pseudomonadati</taxon>
        <taxon>Pseudomonadota</taxon>
        <taxon>Alphaproteobacteria</taxon>
        <taxon>Rhodobacterales</taxon>
        <taxon>Roseobacteraceae</taxon>
        <taxon>Ponticoccus</taxon>
    </lineage>
</organism>
<reference evidence="1 2" key="1">
    <citation type="submission" date="2019-12" db="EMBL/GenBank/DDBJ databases">
        <title>Complete Genome Sequence of a Quorum-Sensing Bacterium,Rhodobacteraceae bacterium C31, Isolated from a marine microalgae symbiotic bacteria.</title>
        <authorList>
            <person name="Zhang Y."/>
        </authorList>
    </citation>
    <scope>NUCLEOTIDE SEQUENCE [LARGE SCALE GENOMIC DNA]</scope>
    <source>
        <strain evidence="1 2">C31</strain>
    </source>
</reference>
<proteinExistence type="predicted"/>
<protein>
    <submittedName>
        <fullName evidence="1">Uncharacterized protein</fullName>
    </submittedName>
</protein>
<dbReference type="Proteomes" id="UP000596387">
    <property type="component" value="Chromosome"/>
</dbReference>
<accession>A0ABX7F559</accession>
<name>A0ABX7F559_9RHOB</name>
<dbReference type="RefSeq" id="WP_023847925.1">
    <property type="nucleotide sequence ID" value="NZ_CP047166.1"/>
</dbReference>